<evidence type="ECO:0000313" key="3">
    <source>
        <dbReference type="Proteomes" id="UP001199816"/>
    </source>
</evidence>
<reference evidence="2 3" key="1">
    <citation type="submission" date="2021-11" db="EMBL/GenBank/DDBJ databases">
        <title>Genomic of Niabella pedocola.</title>
        <authorList>
            <person name="Wu T."/>
        </authorList>
    </citation>
    <scope>NUCLEOTIDE SEQUENCE [LARGE SCALE GENOMIC DNA]</scope>
    <source>
        <strain evidence="2 3">JCM 31011</strain>
    </source>
</reference>
<accession>A0ABS8PLT0</accession>
<dbReference type="RefSeq" id="WP_231002603.1">
    <property type="nucleotide sequence ID" value="NZ_JAJNEC010000003.1"/>
</dbReference>
<dbReference type="Proteomes" id="UP001199816">
    <property type="component" value="Unassembled WGS sequence"/>
</dbReference>
<evidence type="ECO:0000313" key="2">
    <source>
        <dbReference type="EMBL" id="MCD2421699.1"/>
    </source>
</evidence>
<name>A0ABS8PLT0_9BACT</name>
<comment type="caution">
    <text evidence="2">The sequence shown here is derived from an EMBL/GenBank/DDBJ whole genome shotgun (WGS) entry which is preliminary data.</text>
</comment>
<feature type="transmembrane region" description="Helical" evidence="1">
    <location>
        <begin position="6"/>
        <end position="25"/>
    </location>
</feature>
<gene>
    <name evidence="2" type="ORF">LQ567_02930</name>
</gene>
<dbReference type="Gene3D" id="2.115.10.20">
    <property type="entry name" value="Glycosyl hydrolase domain, family 43"/>
    <property type="match status" value="1"/>
</dbReference>
<keyword evidence="3" id="KW-1185">Reference proteome</keyword>
<evidence type="ECO:0000256" key="1">
    <source>
        <dbReference type="SAM" id="Phobius"/>
    </source>
</evidence>
<sequence>MLHCPPFWLSTVIAVFISLITGCAVQPGSATQPSKPPFTVSVVPHSREVVLQQTLPWEEQMMGYFKVLEPRPGYWQMWYSGWDNHRKDDYSGYLLYAASKDGRSWQKNLPGDAGNILMGTGHPKRDGAVEQDVFIVRSTPYPYKMIYTARDAGDGHKEKTFITESADGIQWRPAKVLWNRKHDSQFSVVQKGDRFHIYLRYWTTVNKVRYRTIGRAITDEHWNTIEEPVTVFTADPASDFPHLYNPAASKIDADLDLLFPTYFNEASNRIRIGVLYMYRNQAFSTDIDLTEALLEKSKNNWAIISPGLIPAGKNTYWLYYYATNMVHSDYEKAGRQFSYYRIKIKIVR</sequence>
<keyword evidence="1" id="KW-1133">Transmembrane helix</keyword>
<keyword evidence="1" id="KW-0472">Membrane</keyword>
<dbReference type="InterPro" id="IPR023296">
    <property type="entry name" value="Glyco_hydro_beta-prop_sf"/>
</dbReference>
<protein>
    <recommendedName>
        <fullName evidence="4">Glycosyl hydrolase family 32 N-terminal domain-containing protein</fullName>
    </recommendedName>
</protein>
<evidence type="ECO:0008006" key="4">
    <source>
        <dbReference type="Google" id="ProtNLM"/>
    </source>
</evidence>
<dbReference type="EMBL" id="JAJNEC010000003">
    <property type="protein sequence ID" value="MCD2421699.1"/>
    <property type="molecule type" value="Genomic_DNA"/>
</dbReference>
<organism evidence="2 3">
    <name type="scientific">Niabella pedocola</name>
    <dbReference type="NCBI Taxonomy" id="1752077"/>
    <lineage>
        <taxon>Bacteria</taxon>
        <taxon>Pseudomonadati</taxon>
        <taxon>Bacteroidota</taxon>
        <taxon>Chitinophagia</taxon>
        <taxon>Chitinophagales</taxon>
        <taxon>Chitinophagaceae</taxon>
        <taxon>Niabella</taxon>
    </lineage>
</organism>
<proteinExistence type="predicted"/>
<keyword evidence="1" id="KW-0812">Transmembrane</keyword>